<organism evidence="1 2">
    <name type="scientific">Naganishia onofrii</name>
    <dbReference type="NCBI Taxonomy" id="1851511"/>
    <lineage>
        <taxon>Eukaryota</taxon>
        <taxon>Fungi</taxon>
        <taxon>Dikarya</taxon>
        <taxon>Basidiomycota</taxon>
        <taxon>Agaricomycotina</taxon>
        <taxon>Tremellomycetes</taxon>
        <taxon>Filobasidiales</taxon>
        <taxon>Filobasidiaceae</taxon>
        <taxon>Naganishia</taxon>
    </lineage>
</organism>
<evidence type="ECO:0000313" key="2">
    <source>
        <dbReference type="Proteomes" id="UP001234202"/>
    </source>
</evidence>
<evidence type="ECO:0000313" key="1">
    <source>
        <dbReference type="EMBL" id="KAJ9116233.1"/>
    </source>
</evidence>
<reference evidence="1" key="1">
    <citation type="submission" date="2023-04" db="EMBL/GenBank/DDBJ databases">
        <title>Draft Genome sequencing of Naganishia species isolated from polar environments using Oxford Nanopore Technology.</title>
        <authorList>
            <person name="Leo P."/>
            <person name="Venkateswaran K."/>
        </authorList>
    </citation>
    <scope>NUCLEOTIDE SEQUENCE</scope>
    <source>
        <strain evidence="1">DBVPG 5303</strain>
    </source>
</reference>
<sequence length="1129" mass="124968">MNSYPHEFLSHPLPLMFVAGISQKLVSTTPTVTRDRTDSVVSDRRLSEAGTRGDGKSDVVVGLGISTELGSTEGTSSPTEQPRQASGPTLSESTSPPLPTSLLPGDQPPTQQDQQTVQEDPFTTLESNLRQAFSAFSARPKIWKEGVRLDRPLTGGETSASTSAVGSRRGSREDREREEKVRLFRILVVDKNFRIPSRKARPPTAAPANAPTITTSPDPNLYPSITTSTTHSPLSPLTQGSPTYPDGIMNPSWIRKHEDHVPCVIVLSLRLEADASAASTISATHDTVVGGKEEFEAGLNAPSAFTTAGMGTATASPGQSRKERDEALVAEISERRKKWTDRVAGAKVTVVLLASKEMLGCLRRADDPSLDTRLSAIRRQSGLDTKSSLYVLTPVAADDLDDFVQSLQQAVFPHAMDFYAARYRANRRKRAKLPANPQAVPYPATAPHGVRPLGTQGWAARYDWKAGYWAEGRGDVDLARRHVPFLAPVGPQKFFRLIRFFFLVRLVFGAEQICRLAFYRNDSTAALTFFHQHLNKFGDFSVAWGIGKDSFEFWSWISRQYRLFAELLEIVVAHGLVVHAPLPAYAVPPTSMSSGTNSAEEVLVSAVKPLLVLQNPGYYYYTAANCAVQRKMMFDKAIEGGVPTTSVSSTAMANEKKVDHTGIIVELYTKAYDLLQARPGKNRLALYIAYRIAETQSQGGHYDLAMTFLRKIAHVYEEERWNPIVWSIRSLWYDCAQRTGTVDDAARLLLEMMAPYGSQRPEDPRQYQDDLDVLLKTTAPSSTEPIKVIQPSANALIKTQVGFLQSESIVNVDTTFIVELYAPTDVQFEELGFSSFHLTFSNGKRCEVKHIQNAARGDGALDLGEVGSEISSREANLLFRPGDVKRFRGSIKSGELGPLTITEAALLLAQNSWTIHLINKKPVSDAPIYLDDIDAELFLSTSIIPRPLKLDMQILHHTKAFLSETIVVKLTATSTEEKDFTLFYEVDAEEADIGILGEQQTGRDRLSRQAFGPIKEGTSVIKEVTLKYHDLGEQQFRIDLFAVLPDDPNDKVKTTYSITSTISISIPFVGDNDIRFEPSAKPPAPMLSSKRLEPDFFDEICRAIFYTKIYQKTPVDITIHNIEYTHLVS</sequence>
<dbReference type="Proteomes" id="UP001234202">
    <property type="component" value="Unassembled WGS sequence"/>
</dbReference>
<gene>
    <name evidence="1" type="ORF">QFC24_006824</name>
</gene>
<name>A0ACC2WXI9_9TREE</name>
<keyword evidence="2" id="KW-1185">Reference proteome</keyword>
<protein>
    <submittedName>
        <fullName evidence="1">Uncharacterized protein</fullName>
    </submittedName>
</protein>
<comment type="caution">
    <text evidence="1">The sequence shown here is derived from an EMBL/GenBank/DDBJ whole genome shotgun (WGS) entry which is preliminary data.</text>
</comment>
<dbReference type="EMBL" id="JASBWV010000039">
    <property type="protein sequence ID" value="KAJ9116233.1"/>
    <property type="molecule type" value="Genomic_DNA"/>
</dbReference>
<proteinExistence type="predicted"/>
<accession>A0ACC2WXI9</accession>